<feature type="non-terminal residue" evidence="1">
    <location>
        <position position="58"/>
    </location>
</feature>
<proteinExistence type="predicted"/>
<feature type="non-terminal residue" evidence="1">
    <location>
        <position position="1"/>
    </location>
</feature>
<sequence>EYAWDLTLSKGGLRNLSGLKKLRRLSLGAYFYSKMGQADVEFIDAEWPQLKVVEFKNV</sequence>
<organism evidence="1 2">
    <name type="scientific">Mortierella polycephala</name>
    <dbReference type="NCBI Taxonomy" id="41804"/>
    <lineage>
        <taxon>Eukaryota</taxon>
        <taxon>Fungi</taxon>
        <taxon>Fungi incertae sedis</taxon>
        <taxon>Mucoromycota</taxon>
        <taxon>Mortierellomycotina</taxon>
        <taxon>Mortierellomycetes</taxon>
        <taxon>Mortierellales</taxon>
        <taxon>Mortierellaceae</taxon>
        <taxon>Mortierella</taxon>
    </lineage>
</organism>
<keyword evidence="2" id="KW-1185">Reference proteome</keyword>
<dbReference type="EMBL" id="JAAAJA010001995">
    <property type="protein sequence ID" value="KAG0244615.1"/>
    <property type="molecule type" value="Genomic_DNA"/>
</dbReference>
<name>A0A9P6PK60_9FUNG</name>
<evidence type="ECO:0000313" key="1">
    <source>
        <dbReference type="EMBL" id="KAG0244615.1"/>
    </source>
</evidence>
<evidence type="ECO:0000313" key="2">
    <source>
        <dbReference type="Proteomes" id="UP000726737"/>
    </source>
</evidence>
<dbReference type="Proteomes" id="UP000726737">
    <property type="component" value="Unassembled WGS sequence"/>
</dbReference>
<accession>A0A9P6PK60</accession>
<gene>
    <name evidence="1" type="ORF">BG011_002890</name>
</gene>
<comment type="caution">
    <text evidence="1">The sequence shown here is derived from an EMBL/GenBank/DDBJ whole genome shotgun (WGS) entry which is preliminary data.</text>
</comment>
<protein>
    <submittedName>
        <fullName evidence="1">Uncharacterized protein</fullName>
    </submittedName>
</protein>
<dbReference type="OrthoDB" id="2405020at2759"/>
<dbReference type="AlphaFoldDB" id="A0A9P6PK60"/>
<reference evidence="1" key="1">
    <citation type="journal article" date="2020" name="Fungal Divers.">
        <title>Resolving the Mortierellaceae phylogeny through synthesis of multi-gene phylogenetics and phylogenomics.</title>
        <authorList>
            <person name="Vandepol N."/>
            <person name="Liber J."/>
            <person name="Desiro A."/>
            <person name="Na H."/>
            <person name="Kennedy M."/>
            <person name="Barry K."/>
            <person name="Grigoriev I.V."/>
            <person name="Miller A.N."/>
            <person name="O'Donnell K."/>
            <person name="Stajich J.E."/>
            <person name="Bonito G."/>
        </authorList>
    </citation>
    <scope>NUCLEOTIDE SEQUENCE</scope>
    <source>
        <strain evidence="1">KOD948</strain>
    </source>
</reference>